<dbReference type="EMBL" id="AZMM01006812">
    <property type="protein sequence ID" value="ETJ39317.1"/>
    <property type="molecule type" value="Genomic_DNA"/>
</dbReference>
<comment type="caution">
    <text evidence="1">The sequence shown here is derived from an EMBL/GenBank/DDBJ whole genome shotgun (WGS) entry which is preliminary data.</text>
</comment>
<name>W1Y9Z9_9ZZZZ</name>
<feature type="non-terminal residue" evidence="1">
    <location>
        <position position="1"/>
    </location>
</feature>
<protein>
    <submittedName>
        <fullName evidence="1">Uncharacterized protein</fullName>
    </submittedName>
</protein>
<proteinExistence type="predicted"/>
<organism evidence="1">
    <name type="scientific">human gut metagenome</name>
    <dbReference type="NCBI Taxonomy" id="408170"/>
    <lineage>
        <taxon>unclassified sequences</taxon>
        <taxon>metagenomes</taxon>
        <taxon>organismal metagenomes</taxon>
    </lineage>
</organism>
<accession>W1Y9Z9</accession>
<sequence length="32" mass="4013">YFATEPFNFIVFDNALFFDSMESEFYIREMYE</sequence>
<gene>
    <name evidence="1" type="ORF">Q604_UNBC06812G0001</name>
</gene>
<evidence type="ECO:0000313" key="1">
    <source>
        <dbReference type="EMBL" id="ETJ39317.1"/>
    </source>
</evidence>
<reference evidence="1" key="1">
    <citation type="submission" date="2013-12" db="EMBL/GenBank/DDBJ databases">
        <title>A Varibaculum cambriense genome reconstructed from a premature infant gut community with otherwise low bacterial novelty that shifts toward anaerobic metabolism during the third week of life.</title>
        <authorList>
            <person name="Brown C.T."/>
            <person name="Sharon I."/>
            <person name="Thomas B.C."/>
            <person name="Castelle C.J."/>
            <person name="Morowitz M.J."/>
            <person name="Banfield J.F."/>
        </authorList>
    </citation>
    <scope>NUCLEOTIDE SEQUENCE</scope>
</reference>
<dbReference type="AlphaFoldDB" id="W1Y9Z9"/>